<dbReference type="EMBL" id="GBRH01171490">
    <property type="protein sequence ID" value="JAE26406.1"/>
    <property type="molecule type" value="Transcribed_RNA"/>
</dbReference>
<organism evidence="1">
    <name type="scientific">Arundo donax</name>
    <name type="common">Giant reed</name>
    <name type="synonym">Donax arundinaceus</name>
    <dbReference type="NCBI Taxonomy" id="35708"/>
    <lineage>
        <taxon>Eukaryota</taxon>
        <taxon>Viridiplantae</taxon>
        <taxon>Streptophyta</taxon>
        <taxon>Embryophyta</taxon>
        <taxon>Tracheophyta</taxon>
        <taxon>Spermatophyta</taxon>
        <taxon>Magnoliopsida</taxon>
        <taxon>Liliopsida</taxon>
        <taxon>Poales</taxon>
        <taxon>Poaceae</taxon>
        <taxon>PACMAD clade</taxon>
        <taxon>Arundinoideae</taxon>
        <taxon>Arundineae</taxon>
        <taxon>Arundo</taxon>
    </lineage>
</organism>
<evidence type="ECO:0000313" key="1">
    <source>
        <dbReference type="EMBL" id="JAE26406.1"/>
    </source>
</evidence>
<reference evidence="1" key="1">
    <citation type="submission" date="2014-09" db="EMBL/GenBank/DDBJ databases">
        <authorList>
            <person name="Magalhaes I.L.F."/>
            <person name="Oliveira U."/>
            <person name="Santos F.R."/>
            <person name="Vidigal T.H.D.A."/>
            <person name="Brescovit A.D."/>
            <person name="Santos A.J."/>
        </authorList>
    </citation>
    <scope>NUCLEOTIDE SEQUENCE</scope>
    <source>
        <tissue evidence="1">Shoot tissue taken approximately 20 cm above the soil surface</tissue>
    </source>
</reference>
<accession>A0A0A9GV18</accession>
<protein>
    <submittedName>
        <fullName evidence="1">Uncharacterized protein</fullName>
    </submittedName>
</protein>
<proteinExistence type="predicted"/>
<name>A0A0A9GV18_ARUDO</name>
<reference evidence="1" key="2">
    <citation type="journal article" date="2015" name="Data Brief">
        <title>Shoot transcriptome of the giant reed, Arundo donax.</title>
        <authorList>
            <person name="Barrero R.A."/>
            <person name="Guerrero F.D."/>
            <person name="Moolhuijzen P."/>
            <person name="Goolsby J.A."/>
            <person name="Tidwell J."/>
            <person name="Bellgard S.E."/>
            <person name="Bellgard M.I."/>
        </authorList>
    </citation>
    <scope>NUCLEOTIDE SEQUENCE</scope>
    <source>
        <tissue evidence="1">Shoot tissue taken approximately 20 cm above the soil surface</tissue>
    </source>
</reference>
<sequence>MVSSVLGSSTIA</sequence>